<keyword evidence="2" id="KW-1185">Reference proteome</keyword>
<name>A0A8E2D3V5_9PORP</name>
<proteinExistence type="predicted"/>
<dbReference type="Proteomes" id="UP000574332">
    <property type="component" value="Unassembled WGS sequence"/>
</dbReference>
<accession>A0A8E2D3V5</accession>
<dbReference type="AlphaFoldDB" id="A0A8E2D3V5"/>
<evidence type="ECO:0000313" key="1">
    <source>
        <dbReference type="EMBL" id="NYI49431.1"/>
    </source>
</evidence>
<protein>
    <submittedName>
        <fullName evidence="1">Uncharacterized protein</fullName>
    </submittedName>
</protein>
<gene>
    <name evidence="1" type="ORF">F5613_001509</name>
</gene>
<comment type="caution">
    <text evidence="1">The sequence shown here is derived from an EMBL/GenBank/DDBJ whole genome shotgun (WGS) entry which is preliminary data.</text>
</comment>
<reference evidence="1 2" key="1">
    <citation type="submission" date="2020-07" db="EMBL/GenBank/DDBJ databases">
        <title>Genomic Encyclopedia of Type Strains, Phase IV (KMG-IV): sequencing the most valuable type-strain genomes for metagenomic binning, comparative biology and taxonomic classification.</title>
        <authorList>
            <person name="Goeker M."/>
        </authorList>
    </citation>
    <scope>NUCLEOTIDE SEQUENCE [LARGE SCALE GENOMIC DNA]</scope>
    <source>
        <strain evidence="1 2">DSM 23697</strain>
    </source>
</reference>
<organism evidence="1 2">
    <name type="scientific">Macellibacteroides fermentans</name>
    <dbReference type="NCBI Taxonomy" id="879969"/>
    <lineage>
        <taxon>Bacteria</taxon>
        <taxon>Pseudomonadati</taxon>
        <taxon>Bacteroidota</taxon>
        <taxon>Bacteroidia</taxon>
        <taxon>Bacteroidales</taxon>
        <taxon>Porphyromonadaceae</taxon>
        <taxon>Macellibacteroides</taxon>
    </lineage>
</organism>
<evidence type="ECO:0000313" key="2">
    <source>
        <dbReference type="Proteomes" id="UP000574332"/>
    </source>
</evidence>
<sequence>MNLVKQIHPLSLYNNKSHPANLSYLKINLTRYQLVISNHKLPILFYLKIYSL</sequence>
<dbReference type="EMBL" id="JACCCY010000002">
    <property type="protein sequence ID" value="NYI49431.1"/>
    <property type="molecule type" value="Genomic_DNA"/>
</dbReference>